<protein>
    <submittedName>
        <fullName evidence="7">UPF0042 nucleotide-binding protein</fullName>
    </submittedName>
</protein>
<dbReference type="PANTHER" id="PTHR30448">
    <property type="entry name" value="RNASE ADAPTER PROTEIN RAPZ"/>
    <property type="match status" value="1"/>
</dbReference>
<evidence type="ECO:0000259" key="5">
    <source>
        <dbReference type="Pfam" id="PF03668"/>
    </source>
</evidence>
<dbReference type="Pfam" id="PF22740">
    <property type="entry name" value="PapZ_C"/>
    <property type="match status" value="1"/>
</dbReference>
<evidence type="ECO:0000256" key="4">
    <source>
        <dbReference type="HAMAP-Rule" id="MF_00636"/>
    </source>
</evidence>
<feature type="domain" description="RapZ C-terminal" evidence="6">
    <location>
        <begin position="167"/>
        <end position="286"/>
    </location>
</feature>
<gene>
    <name evidence="7" type="ORF">JN12_01015</name>
</gene>
<evidence type="ECO:0000313" key="7">
    <source>
        <dbReference type="EMBL" id="TWJ32573.1"/>
    </source>
</evidence>
<comment type="caution">
    <text evidence="7">The sequence shown here is derived from an EMBL/GenBank/DDBJ whole genome shotgun (WGS) entry which is preliminary data.</text>
</comment>
<dbReference type="PANTHER" id="PTHR30448:SF0">
    <property type="entry name" value="RNASE ADAPTER PROTEIN RAPZ"/>
    <property type="match status" value="1"/>
</dbReference>
<organism evidence="7 8">
    <name type="scientific">Geobacter argillaceus</name>
    <dbReference type="NCBI Taxonomy" id="345631"/>
    <lineage>
        <taxon>Bacteria</taxon>
        <taxon>Pseudomonadati</taxon>
        <taxon>Thermodesulfobacteriota</taxon>
        <taxon>Desulfuromonadia</taxon>
        <taxon>Geobacterales</taxon>
        <taxon>Geobacteraceae</taxon>
        <taxon>Geobacter</taxon>
    </lineage>
</organism>
<dbReference type="EMBL" id="VLLN01000004">
    <property type="protein sequence ID" value="TWJ32573.1"/>
    <property type="molecule type" value="Genomic_DNA"/>
</dbReference>
<dbReference type="Proteomes" id="UP000319449">
    <property type="component" value="Unassembled WGS sequence"/>
</dbReference>
<evidence type="ECO:0000313" key="8">
    <source>
        <dbReference type="Proteomes" id="UP000319449"/>
    </source>
</evidence>
<dbReference type="Gene3D" id="3.40.50.300">
    <property type="entry name" value="P-loop containing nucleotide triphosphate hydrolases"/>
    <property type="match status" value="1"/>
</dbReference>
<name>A0A562WQF5_9BACT</name>
<dbReference type="SUPFAM" id="SSF52540">
    <property type="entry name" value="P-loop containing nucleoside triphosphate hydrolases"/>
    <property type="match status" value="1"/>
</dbReference>
<dbReference type="InterPro" id="IPR027417">
    <property type="entry name" value="P-loop_NTPase"/>
</dbReference>
<dbReference type="AlphaFoldDB" id="A0A562WQF5"/>
<dbReference type="Pfam" id="PF03668">
    <property type="entry name" value="RapZ-like_N"/>
    <property type="match status" value="1"/>
</dbReference>
<dbReference type="InterPro" id="IPR005337">
    <property type="entry name" value="RapZ-like"/>
</dbReference>
<dbReference type="InterPro" id="IPR053931">
    <property type="entry name" value="RapZ_C"/>
</dbReference>
<dbReference type="HAMAP" id="MF_00636">
    <property type="entry name" value="RapZ_like"/>
    <property type="match status" value="1"/>
</dbReference>
<dbReference type="PIRSF" id="PIRSF005052">
    <property type="entry name" value="P-loopkin"/>
    <property type="match status" value="1"/>
</dbReference>
<dbReference type="NCBIfam" id="NF003828">
    <property type="entry name" value="PRK05416.1"/>
    <property type="match status" value="1"/>
</dbReference>
<feature type="binding site" evidence="4">
    <location>
        <begin position="62"/>
        <end position="65"/>
    </location>
    <ligand>
        <name>GTP</name>
        <dbReference type="ChEBI" id="CHEBI:37565"/>
    </ligand>
</feature>
<keyword evidence="8" id="KW-1185">Reference proteome</keyword>
<keyword evidence="3 4" id="KW-0342">GTP-binding</keyword>
<dbReference type="GO" id="GO:0005525">
    <property type="term" value="F:GTP binding"/>
    <property type="evidence" value="ECO:0007669"/>
    <property type="project" value="UniProtKB-UniRule"/>
</dbReference>
<sequence length="288" mass="32416">MNKLRIVIITGLSGSGKSTAVKALEDEGFFCLDNLPVALFATFAELVNKSTERIRDVALVSDIRGRDFLKGPENMVQELRAQGHTVEVLFFDATDEVLIRRFSETRRRHPALEGGSVPEGIRFEREQLMPLRRIATAIIDTSELNVHQLKEQVIAWSRGEGAPRGLTIQLFSFGYRYGIPLESDLVLDVRFLANPHFVPELKPLTGLDPKVRSYVMEHPLTATFMEKLHDMIDFLLPAYEREGKTYLTISIGCTGGRHRSVSIAEELAVYLRGRRGALTVVHRDIEKG</sequence>
<evidence type="ECO:0000256" key="1">
    <source>
        <dbReference type="ARBA" id="ARBA00022741"/>
    </source>
</evidence>
<dbReference type="InterPro" id="IPR053930">
    <property type="entry name" value="RapZ-like_N"/>
</dbReference>
<evidence type="ECO:0000256" key="2">
    <source>
        <dbReference type="ARBA" id="ARBA00022840"/>
    </source>
</evidence>
<evidence type="ECO:0000259" key="6">
    <source>
        <dbReference type="Pfam" id="PF22740"/>
    </source>
</evidence>
<proteinExistence type="inferred from homology"/>
<dbReference type="GO" id="GO:0005524">
    <property type="term" value="F:ATP binding"/>
    <property type="evidence" value="ECO:0007669"/>
    <property type="project" value="UniProtKB-UniRule"/>
</dbReference>
<keyword evidence="2 4" id="KW-0067">ATP-binding</keyword>
<accession>A0A562WQF5</accession>
<feature type="domain" description="RapZ-like N-terminal" evidence="5">
    <location>
        <begin position="5"/>
        <end position="155"/>
    </location>
</feature>
<feature type="binding site" evidence="4">
    <location>
        <begin position="11"/>
        <end position="18"/>
    </location>
    <ligand>
        <name>ATP</name>
        <dbReference type="ChEBI" id="CHEBI:30616"/>
    </ligand>
</feature>
<keyword evidence="1 4" id="KW-0547">Nucleotide-binding</keyword>
<evidence type="ECO:0000256" key="3">
    <source>
        <dbReference type="ARBA" id="ARBA00023134"/>
    </source>
</evidence>
<reference evidence="7 8" key="1">
    <citation type="submission" date="2019-07" db="EMBL/GenBank/DDBJ databases">
        <title>Genomic Encyclopedia of Archaeal and Bacterial Type Strains, Phase II (KMG-II): from individual species to whole genera.</title>
        <authorList>
            <person name="Goeker M."/>
        </authorList>
    </citation>
    <scope>NUCLEOTIDE SEQUENCE [LARGE SCALE GENOMIC DNA]</scope>
    <source>
        <strain evidence="7 8">ATCC BAA-1139</strain>
    </source>
</reference>